<sequence length="176" mass="19076">MSPVGHTLTGLAIGRLATPHEWAPRVRAISLFVFVLLANAPDAPLPGWGHERYQVSHSLLVTLLAIAAGVVAVRQVDRRSRLCATVYAGAAAAWLSHLLLDTFYSHGKGLAMFWPLGDGRLAMPIPCFSHMQLSPLLSLFNLRVFAVELAAYGVLLAVVWIATRRRLAVTPPPPRG</sequence>
<keyword evidence="1" id="KW-0812">Transmembrane</keyword>
<protein>
    <recommendedName>
        <fullName evidence="4">Metal-dependent hydrolase</fullName>
    </recommendedName>
</protein>
<keyword evidence="1" id="KW-1133">Transmembrane helix</keyword>
<dbReference type="InterPro" id="IPR007404">
    <property type="entry name" value="YdjM-like"/>
</dbReference>
<feature type="transmembrane region" description="Helical" evidence="1">
    <location>
        <begin position="85"/>
        <end position="104"/>
    </location>
</feature>
<feature type="transmembrane region" description="Helical" evidence="1">
    <location>
        <begin position="140"/>
        <end position="162"/>
    </location>
</feature>
<name>A0A5C5ZSG9_9BACT</name>
<feature type="transmembrane region" description="Helical" evidence="1">
    <location>
        <begin position="55"/>
        <end position="73"/>
    </location>
</feature>
<evidence type="ECO:0000313" key="3">
    <source>
        <dbReference type="Proteomes" id="UP000315440"/>
    </source>
</evidence>
<evidence type="ECO:0000256" key="1">
    <source>
        <dbReference type="SAM" id="Phobius"/>
    </source>
</evidence>
<dbReference type="EMBL" id="SJPQ01000001">
    <property type="protein sequence ID" value="TWT90484.1"/>
    <property type="molecule type" value="Genomic_DNA"/>
</dbReference>
<evidence type="ECO:0000313" key="2">
    <source>
        <dbReference type="EMBL" id="TWT90484.1"/>
    </source>
</evidence>
<dbReference type="OrthoDB" id="9794683at2"/>
<dbReference type="AlphaFoldDB" id="A0A5C5ZSG9"/>
<organism evidence="2 3">
    <name type="scientific">Pseudobythopirellula maris</name>
    <dbReference type="NCBI Taxonomy" id="2527991"/>
    <lineage>
        <taxon>Bacteria</taxon>
        <taxon>Pseudomonadati</taxon>
        <taxon>Planctomycetota</taxon>
        <taxon>Planctomycetia</taxon>
        <taxon>Pirellulales</taxon>
        <taxon>Lacipirellulaceae</taxon>
        <taxon>Pseudobythopirellula</taxon>
    </lineage>
</organism>
<dbReference type="Pfam" id="PF04307">
    <property type="entry name" value="YdjM"/>
    <property type="match status" value="1"/>
</dbReference>
<reference evidence="2 3" key="1">
    <citation type="submission" date="2019-02" db="EMBL/GenBank/DDBJ databases">
        <title>Deep-cultivation of Planctomycetes and their phenomic and genomic characterization uncovers novel biology.</title>
        <authorList>
            <person name="Wiegand S."/>
            <person name="Jogler M."/>
            <person name="Boedeker C."/>
            <person name="Pinto D."/>
            <person name="Vollmers J."/>
            <person name="Rivas-Marin E."/>
            <person name="Kohn T."/>
            <person name="Peeters S.H."/>
            <person name="Heuer A."/>
            <person name="Rast P."/>
            <person name="Oberbeckmann S."/>
            <person name="Bunk B."/>
            <person name="Jeske O."/>
            <person name="Meyerdierks A."/>
            <person name="Storesund J.E."/>
            <person name="Kallscheuer N."/>
            <person name="Luecker S."/>
            <person name="Lage O.M."/>
            <person name="Pohl T."/>
            <person name="Merkel B.J."/>
            <person name="Hornburger P."/>
            <person name="Mueller R.-W."/>
            <person name="Bruemmer F."/>
            <person name="Labrenz M."/>
            <person name="Spormann A.M."/>
            <person name="Op Den Camp H."/>
            <person name="Overmann J."/>
            <person name="Amann R."/>
            <person name="Jetten M.S.M."/>
            <person name="Mascher T."/>
            <person name="Medema M.H."/>
            <person name="Devos D.P."/>
            <person name="Kaster A.-K."/>
            <person name="Ovreas L."/>
            <person name="Rohde M."/>
            <person name="Galperin M.Y."/>
            <person name="Jogler C."/>
        </authorList>
    </citation>
    <scope>NUCLEOTIDE SEQUENCE [LARGE SCALE GENOMIC DNA]</scope>
    <source>
        <strain evidence="2 3">Mal64</strain>
    </source>
</reference>
<dbReference type="Proteomes" id="UP000315440">
    <property type="component" value="Unassembled WGS sequence"/>
</dbReference>
<keyword evidence="3" id="KW-1185">Reference proteome</keyword>
<proteinExistence type="predicted"/>
<accession>A0A5C5ZSG9</accession>
<gene>
    <name evidence="2" type="ORF">Mal64_08750</name>
</gene>
<evidence type="ECO:0008006" key="4">
    <source>
        <dbReference type="Google" id="ProtNLM"/>
    </source>
</evidence>
<comment type="caution">
    <text evidence="2">The sequence shown here is derived from an EMBL/GenBank/DDBJ whole genome shotgun (WGS) entry which is preliminary data.</text>
</comment>
<dbReference type="RefSeq" id="WP_146397405.1">
    <property type="nucleotide sequence ID" value="NZ_SJPQ01000001.1"/>
</dbReference>
<keyword evidence="1" id="KW-0472">Membrane</keyword>